<dbReference type="Gene3D" id="3.30.2410.10">
    <property type="entry name" value="Hect, E3 ligase catalytic domain"/>
    <property type="match status" value="1"/>
</dbReference>
<evidence type="ECO:0000256" key="5">
    <source>
        <dbReference type="PIRNR" id="PIRNR001569"/>
    </source>
</evidence>
<reference evidence="12" key="1">
    <citation type="submission" date="2025-08" db="UniProtKB">
        <authorList>
            <consortium name="RefSeq"/>
        </authorList>
    </citation>
    <scope>IDENTIFICATION</scope>
    <source>
        <tissue evidence="12">Liver</tissue>
    </source>
</reference>
<feature type="domain" description="C2" evidence="8">
    <location>
        <begin position="46"/>
        <end position="168"/>
    </location>
</feature>
<feature type="active site" description="Glycyl thioester intermediate" evidence="6">
    <location>
        <position position="771"/>
    </location>
</feature>
<protein>
    <recommendedName>
        <fullName evidence="5">E3 ubiquitin-protein ligase</fullName>
        <ecNumber evidence="5">2.3.2.26</ecNumber>
    </recommendedName>
</protein>
<evidence type="ECO:0000256" key="7">
    <source>
        <dbReference type="SAM" id="MobiDB-lite"/>
    </source>
</evidence>
<name>A0ABM2Y179_MESAU</name>
<feature type="region of interest" description="Disordered" evidence="7">
    <location>
        <begin position="264"/>
        <end position="283"/>
    </location>
</feature>
<comment type="catalytic activity">
    <reaction evidence="1 5">
        <text>S-ubiquitinyl-[E2 ubiquitin-conjugating enzyme]-L-cysteine + [acceptor protein]-L-lysine = [E2 ubiquitin-conjugating enzyme]-L-cysteine + N(6)-ubiquitinyl-[acceptor protein]-L-lysine.</text>
        <dbReference type="EC" id="2.3.2.26"/>
    </reaction>
</comment>
<keyword evidence="4 5" id="KW-0833">Ubl conjugation pathway</keyword>
<dbReference type="GeneID" id="101838251"/>
<dbReference type="CDD" id="cd00201">
    <property type="entry name" value="WW"/>
    <property type="match status" value="2"/>
</dbReference>
<dbReference type="EC" id="2.3.2.26" evidence="5"/>
<dbReference type="InterPro" id="IPR050409">
    <property type="entry name" value="E3_ubiq-protein_ligase"/>
</dbReference>
<proteinExistence type="predicted"/>
<keyword evidence="3 5" id="KW-0808">Transferase</keyword>
<dbReference type="InterPro" id="IPR024928">
    <property type="entry name" value="E3_ub_ligase_SMURF1"/>
</dbReference>
<dbReference type="InterPro" id="IPR000008">
    <property type="entry name" value="C2_dom"/>
</dbReference>
<dbReference type="InterPro" id="IPR035892">
    <property type="entry name" value="C2_domain_sf"/>
</dbReference>
<dbReference type="PROSITE" id="PS50237">
    <property type="entry name" value="HECT"/>
    <property type="match status" value="1"/>
</dbReference>
<evidence type="ECO:0000259" key="8">
    <source>
        <dbReference type="PROSITE" id="PS50004"/>
    </source>
</evidence>
<feature type="domain" description="HECT" evidence="10">
    <location>
        <begin position="466"/>
        <end position="803"/>
    </location>
</feature>
<dbReference type="Gene3D" id="2.20.70.10">
    <property type="match status" value="1"/>
</dbReference>
<dbReference type="SMART" id="SM00456">
    <property type="entry name" value="WW"/>
    <property type="match status" value="2"/>
</dbReference>
<dbReference type="Pfam" id="PF00168">
    <property type="entry name" value="C2"/>
    <property type="match status" value="1"/>
</dbReference>
<feature type="region of interest" description="Disordered" evidence="7">
    <location>
        <begin position="231"/>
        <end position="254"/>
    </location>
</feature>
<dbReference type="PROSITE" id="PS50004">
    <property type="entry name" value="C2"/>
    <property type="match status" value="1"/>
</dbReference>
<evidence type="ECO:0000256" key="2">
    <source>
        <dbReference type="ARBA" id="ARBA00004906"/>
    </source>
</evidence>
<gene>
    <name evidence="12" type="primary">Smurf1</name>
</gene>
<dbReference type="SUPFAM" id="SSF49562">
    <property type="entry name" value="C2 domain (Calcium/lipid-binding domain, CaLB)"/>
    <property type="match status" value="1"/>
</dbReference>
<dbReference type="InterPro" id="IPR000569">
    <property type="entry name" value="HECT_dom"/>
</dbReference>
<dbReference type="CDD" id="cd08382">
    <property type="entry name" value="C2_Smurf-like"/>
    <property type="match status" value="1"/>
</dbReference>
<feature type="domain" description="WW" evidence="9">
    <location>
        <begin position="280"/>
        <end position="313"/>
    </location>
</feature>
<dbReference type="Gene3D" id="3.30.2160.10">
    <property type="entry name" value="Hect, E3 ligase catalytic domain"/>
    <property type="match status" value="1"/>
</dbReference>
<evidence type="ECO:0000259" key="9">
    <source>
        <dbReference type="PROSITE" id="PS50020"/>
    </source>
</evidence>
<dbReference type="Gene3D" id="2.60.40.150">
    <property type="entry name" value="C2 domain"/>
    <property type="match status" value="1"/>
</dbReference>
<dbReference type="Pfam" id="PF00632">
    <property type="entry name" value="HECT"/>
    <property type="match status" value="1"/>
</dbReference>
<dbReference type="Gene3D" id="3.90.1750.10">
    <property type="entry name" value="Hect, E3 ligase catalytic domains"/>
    <property type="match status" value="1"/>
</dbReference>
<dbReference type="PROSITE" id="PS50020">
    <property type="entry name" value="WW_DOMAIN_2"/>
    <property type="match status" value="2"/>
</dbReference>
<dbReference type="SUPFAM" id="SSF56204">
    <property type="entry name" value="Hect, E3 ligase catalytic domain"/>
    <property type="match status" value="1"/>
</dbReference>
<dbReference type="SMART" id="SM00119">
    <property type="entry name" value="HECTc"/>
    <property type="match status" value="1"/>
</dbReference>
<dbReference type="Pfam" id="PF00397">
    <property type="entry name" value="WW"/>
    <property type="match status" value="2"/>
</dbReference>
<evidence type="ECO:0000259" key="10">
    <source>
        <dbReference type="PROSITE" id="PS50237"/>
    </source>
</evidence>
<evidence type="ECO:0000256" key="3">
    <source>
        <dbReference type="ARBA" id="ARBA00022679"/>
    </source>
</evidence>
<dbReference type="SUPFAM" id="SSF51045">
    <property type="entry name" value="WW domain"/>
    <property type="match status" value="2"/>
</dbReference>
<dbReference type="RefSeq" id="XP_040607260.1">
    <property type="nucleotide sequence ID" value="XM_040751326.1"/>
</dbReference>
<evidence type="ECO:0000256" key="6">
    <source>
        <dbReference type="PROSITE-ProRule" id="PRU00104"/>
    </source>
</evidence>
<dbReference type="InterPro" id="IPR036020">
    <property type="entry name" value="WW_dom_sf"/>
</dbReference>
<dbReference type="PROSITE" id="PS01159">
    <property type="entry name" value="WW_DOMAIN_1"/>
    <property type="match status" value="1"/>
</dbReference>
<dbReference type="SMART" id="SM00239">
    <property type="entry name" value="C2"/>
    <property type="match status" value="1"/>
</dbReference>
<evidence type="ECO:0000256" key="1">
    <source>
        <dbReference type="ARBA" id="ARBA00000885"/>
    </source>
</evidence>
<dbReference type="InterPro" id="IPR035983">
    <property type="entry name" value="Hect_E3_ubiquitin_ligase"/>
</dbReference>
<feature type="domain" description="WW" evidence="9">
    <location>
        <begin position="352"/>
        <end position="385"/>
    </location>
</feature>
<evidence type="ECO:0000256" key="4">
    <source>
        <dbReference type="ARBA" id="ARBA00022786"/>
    </source>
</evidence>
<dbReference type="InterPro" id="IPR001202">
    <property type="entry name" value="WW_dom"/>
</dbReference>
<organism evidence="11 12">
    <name type="scientific">Mesocricetus auratus</name>
    <name type="common">Golden hamster</name>
    <dbReference type="NCBI Taxonomy" id="10036"/>
    <lineage>
        <taxon>Eukaryota</taxon>
        <taxon>Metazoa</taxon>
        <taxon>Chordata</taxon>
        <taxon>Craniata</taxon>
        <taxon>Vertebrata</taxon>
        <taxon>Euteleostomi</taxon>
        <taxon>Mammalia</taxon>
        <taxon>Eutheria</taxon>
        <taxon>Euarchontoglires</taxon>
        <taxon>Glires</taxon>
        <taxon>Rodentia</taxon>
        <taxon>Myomorpha</taxon>
        <taxon>Muroidea</taxon>
        <taxon>Cricetidae</taxon>
        <taxon>Cricetinae</taxon>
        <taxon>Mesocricetus</taxon>
    </lineage>
</organism>
<evidence type="ECO:0000313" key="11">
    <source>
        <dbReference type="Proteomes" id="UP000886700"/>
    </source>
</evidence>
<sequence>MTVNSRLSCLHLYVHAHCWDFILLPPVRTRPLLGFYPASTCTYTPTAGILQARWFYVLLKEHPRINVLCAKNLAKKDFFRLPDPFAKIVVDGSGQCHSTDTVKNTLDPKWNQHYDLYVGKTDSITISVWNHKKIHKKQGAGFLGCVRLLSNAISRLKDTGYQRLDLCKLNPSDTDAVRGQIVVSLQTRDRIGSGGSVVDCRGLLENEGTVYEDSGPGRPLSCLMEEPAPYTDGTGAAAGGGDCRFVGSPSQDQRLQRLRNPEIRGSLQTPQNRPHGHQSPELPEGYEQRTTVQGQVYFLHTQTGVSTWHDPRIPSPLGTIPGGDEAFLYEFLLQGHTSEPRDLNSVNCDELGPLPPGWEVRSTVSGRIYFVDHNNRTTQFTDPRLHHIMNHQCQLKEPSQPLQLPSEGSMEDEELPAQRYERDLVQKLKVLRHELSLQQPQAGHCRIEVSREEIFEESYRQIMKMRPKDLKKRLMVKFRGEEGLDYGGVAREWLYLLCHEMLNPYYGLFQYSTDNIYTLQINPDSSVNPDHLSYFHFVGRIMGLAVFHGHYINGGFTVPFYKQLLGKPIQLSDLESVDPELHKSLVWILENDITPVLDHTFCVEHNAFGRILQHELKPNGRNVPVTEENKKEYVRLYVNWRFMRGIEAQFLALQKGFNELIPQHLLKPFDQKELELIIGGLDKIDLNDWKSNTRLKHCVADSNIVRWFWQAVETFDEERRARLLQFVTGSTRVPLQGFKALQGSTGAAGPRLFTIHLIDANTDNLPKAHTCFNRIDIPPYESYEKLYEKLLTAVEETCGFAVE</sequence>
<dbReference type="PANTHER" id="PTHR11254">
    <property type="entry name" value="HECT DOMAIN UBIQUITIN-PROTEIN LIGASE"/>
    <property type="match status" value="1"/>
</dbReference>
<evidence type="ECO:0000313" key="12">
    <source>
        <dbReference type="RefSeq" id="XP_040607260.1"/>
    </source>
</evidence>
<comment type="pathway">
    <text evidence="2 5">Protein modification; protein ubiquitination.</text>
</comment>
<dbReference type="Proteomes" id="UP000886700">
    <property type="component" value="Unplaced"/>
</dbReference>
<dbReference type="PIRSF" id="PIRSF001569">
    <property type="entry name" value="E3_ub_ligase_SMURF1"/>
    <property type="match status" value="1"/>
</dbReference>
<dbReference type="PANTHER" id="PTHR11254:SF293">
    <property type="entry name" value="E3 UBIQUITIN-PROTEIN LIGASE SMURF1"/>
    <property type="match status" value="1"/>
</dbReference>
<accession>A0ABM2Y179</accession>
<keyword evidence="11" id="KW-1185">Reference proteome</keyword>
<dbReference type="CDD" id="cd00078">
    <property type="entry name" value="HECTc"/>
    <property type="match status" value="1"/>
</dbReference>